<accession>A0A8K1GW16</accession>
<protein>
    <recommendedName>
        <fullName evidence="3">Rna-directed dna polymerase from mobile element jockey-like</fullName>
    </recommendedName>
</protein>
<evidence type="ECO:0000313" key="1">
    <source>
        <dbReference type="EMBL" id="TRZ24744.1"/>
    </source>
</evidence>
<gene>
    <name evidence="1" type="ORF">HGM15179_002446</name>
</gene>
<organism evidence="1 2">
    <name type="scientific">Zosterops borbonicus</name>
    <dbReference type="NCBI Taxonomy" id="364589"/>
    <lineage>
        <taxon>Eukaryota</taxon>
        <taxon>Metazoa</taxon>
        <taxon>Chordata</taxon>
        <taxon>Craniata</taxon>
        <taxon>Vertebrata</taxon>
        <taxon>Euteleostomi</taxon>
        <taxon>Archelosauria</taxon>
        <taxon>Archosauria</taxon>
        <taxon>Dinosauria</taxon>
        <taxon>Saurischia</taxon>
        <taxon>Theropoda</taxon>
        <taxon>Coelurosauria</taxon>
        <taxon>Aves</taxon>
        <taxon>Neognathae</taxon>
        <taxon>Neoaves</taxon>
        <taxon>Telluraves</taxon>
        <taxon>Australaves</taxon>
        <taxon>Passeriformes</taxon>
        <taxon>Sylvioidea</taxon>
        <taxon>Zosteropidae</taxon>
        <taxon>Zosterops</taxon>
    </lineage>
</organism>
<proteinExistence type="predicted"/>
<sequence length="142" mass="16316">MQKKILKAARDWVKKAKALRELDLARNVNDNKKSLYSGLSPSNDNTKLRGAVNTLEERDVIQRQAGEVACVNLMKFKYKVLHMGWGDPKHKYRLENEWIKSSPEEKEFELLVGTSTWPSNTSLQPKHILATSRAVWLPDQGR</sequence>
<dbReference type="OrthoDB" id="10056483at2759"/>
<comment type="caution">
    <text evidence="1">The sequence shown here is derived from an EMBL/GenBank/DDBJ whole genome shotgun (WGS) entry which is preliminary data.</text>
</comment>
<dbReference type="EMBL" id="SWJQ01000042">
    <property type="protein sequence ID" value="TRZ24744.1"/>
    <property type="molecule type" value="Genomic_DNA"/>
</dbReference>
<dbReference type="Proteomes" id="UP000796761">
    <property type="component" value="Unassembled WGS sequence"/>
</dbReference>
<name>A0A8K1GW16_9PASS</name>
<reference evidence="1" key="1">
    <citation type="submission" date="2019-04" db="EMBL/GenBank/DDBJ databases">
        <title>Genome assembly of Zosterops borbonicus 15179.</title>
        <authorList>
            <person name="Leroy T."/>
            <person name="Anselmetti Y."/>
            <person name="Tilak M.-K."/>
            <person name="Nabholz B."/>
        </authorList>
    </citation>
    <scope>NUCLEOTIDE SEQUENCE</scope>
    <source>
        <strain evidence="1">HGM_15179</strain>
        <tissue evidence="1">Muscle</tissue>
    </source>
</reference>
<dbReference type="AlphaFoldDB" id="A0A8K1GW16"/>
<evidence type="ECO:0000313" key="2">
    <source>
        <dbReference type="Proteomes" id="UP000796761"/>
    </source>
</evidence>
<keyword evidence="2" id="KW-1185">Reference proteome</keyword>
<evidence type="ECO:0008006" key="3">
    <source>
        <dbReference type="Google" id="ProtNLM"/>
    </source>
</evidence>